<organism evidence="1 2">
    <name type="scientific">Artomyces pyxidatus</name>
    <dbReference type="NCBI Taxonomy" id="48021"/>
    <lineage>
        <taxon>Eukaryota</taxon>
        <taxon>Fungi</taxon>
        <taxon>Dikarya</taxon>
        <taxon>Basidiomycota</taxon>
        <taxon>Agaricomycotina</taxon>
        <taxon>Agaricomycetes</taxon>
        <taxon>Russulales</taxon>
        <taxon>Auriscalpiaceae</taxon>
        <taxon>Artomyces</taxon>
    </lineage>
</organism>
<name>A0ACB8TDI1_9AGAM</name>
<comment type="caution">
    <text evidence="1">The sequence shown here is derived from an EMBL/GenBank/DDBJ whole genome shotgun (WGS) entry which is preliminary data.</text>
</comment>
<dbReference type="Proteomes" id="UP000814140">
    <property type="component" value="Unassembled WGS sequence"/>
</dbReference>
<protein>
    <submittedName>
        <fullName evidence="1">Uncharacterized protein</fullName>
    </submittedName>
</protein>
<evidence type="ECO:0000313" key="2">
    <source>
        <dbReference type="Proteomes" id="UP000814140"/>
    </source>
</evidence>
<keyword evidence="2" id="KW-1185">Reference proteome</keyword>
<reference evidence="1" key="2">
    <citation type="journal article" date="2022" name="New Phytol.">
        <title>Evolutionary transition to the ectomycorrhizal habit in the genomes of a hyperdiverse lineage of mushroom-forming fungi.</title>
        <authorList>
            <person name="Looney B."/>
            <person name="Miyauchi S."/>
            <person name="Morin E."/>
            <person name="Drula E."/>
            <person name="Courty P.E."/>
            <person name="Kohler A."/>
            <person name="Kuo A."/>
            <person name="LaButti K."/>
            <person name="Pangilinan J."/>
            <person name="Lipzen A."/>
            <person name="Riley R."/>
            <person name="Andreopoulos W."/>
            <person name="He G."/>
            <person name="Johnson J."/>
            <person name="Nolan M."/>
            <person name="Tritt A."/>
            <person name="Barry K.W."/>
            <person name="Grigoriev I.V."/>
            <person name="Nagy L.G."/>
            <person name="Hibbett D."/>
            <person name="Henrissat B."/>
            <person name="Matheny P.B."/>
            <person name="Labbe J."/>
            <person name="Martin F.M."/>
        </authorList>
    </citation>
    <scope>NUCLEOTIDE SEQUENCE</scope>
    <source>
        <strain evidence="1">HHB10654</strain>
    </source>
</reference>
<proteinExistence type="predicted"/>
<reference evidence="1" key="1">
    <citation type="submission" date="2021-03" db="EMBL/GenBank/DDBJ databases">
        <authorList>
            <consortium name="DOE Joint Genome Institute"/>
            <person name="Ahrendt S."/>
            <person name="Looney B.P."/>
            <person name="Miyauchi S."/>
            <person name="Morin E."/>
            <person name="Drula E."/>
            <person name="Courty P.E."/>
            <person name="Chicoki N."/>
            <person name="Fauchery L."/>
            <person name="Kohler A."/>
            <person name="Kuo A."/>
            <person name="Labutti K."/>
            <person name="Pangilinan J."/>
            <person name="Lipzen A."/>
            <person name="Riley R."/>
            <person name="Andreopoulos W."/>
            <person name="He G."/>
            <person name="Johnson J."/>
            <person name="Barry K.W."/>
            <person name="Grigoriev I.V."/>
            <person name="Nagy L."/>
            <person name="Hibbett D."/>
            <person name="Henrissat B."/>
            <person name="Matheny P.B."/>
            <person name="Labbe J."/>
            <person name="Martin F."/>
        </authorList>
    </citation>
    <scope>NUCLEOTIDE SEQUENCE</scope>
    <source>
        <strain evidence="1">HHB10654</strain>
    </source>
</reference>
<gene>
    <name evidence="1" type="ORF">BV25DRAFT_1988238</name>
</gene>
<accession>A0ACB8TDI1</accession>
<evidence type="ECO:0000313" key="1">
    <source>
        <dbReference type="EMBL" id="KAI0066473.1"/>
    </source>
</evidence>
<sequence length="626" mass="68388">MAEQNIPGFSVEGGASNNQEAPGTHDASPPRGADTGDTRTSQLITTVKHADSASRNASSPSTNTTATATAHSNSLNEKHALSTSFHDGKHSPGHSPSTHHRDDSDSDSESEDEELIGILNGEGGAYPAAEIRRVAEDHANRLKASDIDGIFTRRLGGPEGRLLNWITAWGATFSSFTSATTVAHAVREVAREHGYVSFKLLAPELDRVKTIVGFPGLESLRWEFFEGEGTGIVTVSHLLPMHVEAIRQTIDMVQPVLRSDPISRYAKIRFEAPASLQGDLQVGYNMGERLDAAFTVSGLETYISETAAIFKVLFSQSENDALVNLRACVQADHERWGAYKDPWLQWVWTLIIKEEKKLASKDIFPMPGVDYGKLQTDQGLVERENDPWAKLVIPRPGTPAAAAVAAAGPSPAIAAIAARAAARAAAAPPLSPAAAAEARIAANKRAVKRAVFAAARAVNIAAARAAASELPASIRADMEEAEKLPYQVWLGSYTITAKFWKVADDPNMTKPPIYDFEMRPDNVEDFNRYADAVQEVYNDIRRLILDRFEEASDEALLDHYGVPLAKPDPSYQWGPVVLPRYIKAFWGWMRAAGKITCYRRIDNWAHNPDPGPVLKILGKRRRTRST</sequence>
<dbReference type="EMBL" id="MU277192">
    <property type="protein sequence ID" value="KAI0066473.1"/>
    <property type="molecule type" value="Genomic_DNA"/>
</dbReference>